<dbReference type="PANTHER" id="PTHR31422">
    <property type="entry name" value="BNAANNG28530D PROTEIN"/>
    <property type="match status" value="1"/>
</dbReference>
<keyword evidence="4" id="KW-0472">Membrane</keyword>
<dbReference type="GO" id="GO:0080115">
    <property type="term" value="F:myosin XI tail binding"/>
    <property type="evidence" value="ECO:0007669"/>
    <property type="project" value="UniProtKB-ARBA"/>
</dbReference>
<reference evidence="9" key="1">
    <citation type="submission" date="2015-07" db="EMBL/GenBank/DDBJ databases">
        <title>Transcriptome Assembly of Anthurium amnicola.</title>
        <authorList>
            <person name="Suzuki J."/>
        </authorList>
    </citation>
    <scope>NUCLEOTIDE SEQUENCE</scope>
</reference>
<feature type="compositionally biased region" description="Basic and acidic residues" evidence="6">
    <location>
        <begin position="440"/>
        <end position="455"/>
    </location>
</feature>
<keyword evidence="7" id="KW-0732">Signal</keyword>
<keyword evidence="5" id="KW-0175">Coiled coil</keyword>
<dbReference type="GO" id="GO:0016020">
    <property type="term" value="C:membrane"/>
    <property type="evidence" value="ECO:0007669"/>
    <property type="project" value="UniProtKB-SubCell"/>
</dbReference>
<evidence type="ECO:0000256" key="1">
    <source>
        <dbReference type="ARBA" id="ARBA00004370"/>
    </source>
</evidence>
<comment type="subcellular location">
    <subcellularLocation>
        <location evidence="1">Membrane</location>
    </subcellularLocation>
</comment>
<feature type="domain" description="GTD-binding" evidence="8">
    <location>
        <begin position="293"/>
        <end position="391"/>
    </location>
</feature>
<keyword evidence="2" id="KW-0812">Transmembrane</keyword>
<evidence type="ECO:0000256" key="3">
    <source>
        <dbReference type="ARBA" id="ARBA00022989"/>
    </source>
</evidence>
<feature type="signal peptide" evidence="7">
    <location>
        <begin position="1"/>
        <end position="24"/>
    </location>
</feature>
<feature type="non-terminal residue" evidence="9">
    <location>
        <position position="726"/>
    </location>
</feature>
<evidence type="ECO:0000259" key="8">
    <source>
        <dbReference type="PROSITE" id="PS51775"/>
    </source>
</evidence>
<dbReference type="EMBL" id="GDJX01016136">
    <property type="protein sequence ID" value="JAT51800.1"/>
    <property type="molecule type" value="Transcribed_RNA"/>
</dbReference>
<dbReference type="Pfam" id="PF04576">
    <property type="entry name" value="Zein-binding"/>
    <property type="match status" value="1"/>
</dbReference>
<proteinExistence type="predicted"/>
<organism evidence="9">
    <name type="scientific">Anthurium amnicola</name>
    <dbReference type="NCBI Taxonomy" id="1678845"/>
    <lineage>
        <taxon>Eukaryota</taxon>
        <taxon>Viridiplantae</taxon>
        <taxon>Streptophyta</taxon>
        <taxon>Embryophyta</taxon>
        <taxon>Tracheophyta</taxon>
        <taxon>Spermatophyta</taxon>
        <taxon>Magnoliopsida</taxon>
        <taxon>Liliopsida</taxon>
        <taxon>Araceae</taxon>
        <taxon>Pothoideae</taxon>
        <taxon>Potheae</taxon>
        <taxon>Anthurium</taxon>
    </lineage>
</organism>
<sequence length="726" mass="79882">MACRAIHSWTFCGLVGAFLDLALAYCMLCGAAAAFLASKFLNVFNLDLPCPCQGLFGLPDDQCLQGLLANSPIACVQSSVRNRFPFDSVWAQEEGCHCHDDAKYEGEGTESGRLLEMTREEVESNSSVANLNAVNSHNLGYSNLSSMNEGNGHETIDSSCHLRSASDAKNMGVLNSLKPQTTLRRWRRASVDARKLSSILPSVPQLPCQDPHYSLCSKDGQKCEIPGDNIAVLNSRDQNLFMGNMEPSGGIGVYEGGIPDTGSSQQRPRCNAVEKDSVISAPDEDVFGRNEIPAIRILEQALEEEQAARSALYLELEKERSAAATAADEALAMILRLQKEKASIEMEARQYQRIVEGKNVYDEEEMNILKEIIVRRERENNVLEKEVELYRQMLFSGDGSQQQSSDDLCNMIHITGQNLNCSFEVGDDPEVMLQQISESIREKETSNGDNGHRGNDLLTEDAAGGNDGPPDCLSYGGGNQYVSHFFEAKQHKFSDYGNEGTCWGLVEDICYLRPADNERTRSFDNHHLNIPAASGNLLIDSQEKGMLTVDVYASSQQSEISGHGGHPVSYKLNGSLENIFHNDASISVKKVGDNSSDIAVRFSCDGVDQENQQDTGEGGSKSYTSMLEAEPGVLDVHVIDNRILKEEDKNEYDFSELPSASVSSRSGDLIFEPNESKKVDISRSYSSGSWMEAEKNIHRSISDLRGVLLPVDTSCENLSLSELRRN</sequence>
<dbReference type="PROSITE" id="PS51775">
    <property type="entry name" value="GTD_BINDING"/>
    <property type="match status" value="1"/>
</dbReference>
<feature type="coiled-coil region" evidence="5">
    <location>
        <begin position="295"/>
        <end position="393"/>
    </location>
</feature>
<gene>
    <name evidence="9" type="primary">CCDC157_0</name>
    <name evidence="9" type="ORF">g.45288</name>
</gene>
<name>A0A1D1YAZ8_9ARAE</name>
<feature type="chain" id="PRO_5008900084" evidence="7">
    <location>
        <begin position="25"/>
        <end position="726"/>
    </location>
</feature>
<evidence type="ECO:0000256" key="2">
    <source>
        <dbReference type="ARBA" id="ARBA00022692"/>
    </source>
</evidence>
<evidence type="ECO:0000256" key="4">
    <source>
        <dbReference type="ARBA" id="ARBA00023136"/>
    </source>
</evidence>
<evidence type="ECO:0000256" key="5">
    <source>
        <dbReference type="SAM" id="Coils"/>
    </source>
</evidence>
<dbReference type="PANTHER" id="PTHR31422:SF3">
    <property type="entry name" value="GTD-BINDING DOMAIN-CONTAINING PROTEIN"/>
    <property type="match status" value="1"/>
</dbReference>
<protein>
    <submittedName>
        <fullName evidence="9">Coiled-coil domain-containing protein 157</fullName>
    </submittedName>
</protein>
<evidence type="ECO:0000256" key="7">
    <source>
        <dbReference type="SAM" id="SignalP"/>
    </source>
</evidence>
<dbReference type="AlphaFoldDB" id="A0A1D1YAZ8"/>
<feature type="region of interest" description="Disordered" evidence="6">
    <location>
        <begin position="440"/>
        <end position="471"/>
    </location>
</feature>
<accession>A0A1D1YAZ8</accession>
<evidence type="ECO:0000256" key="6">
    <source>
        <dbReference type="SAM" id="MobiDB-lite"/>
    </source>
</evidence>
<evidence type="ECO:0000313" key="9">
    <source>
        <dbReference type="EMBL" id="JAT51800.1"/>
    </source>
</evidence>
<dbReference type="InterPro" id="IPR007656">
    <property type="entry name" value="GTD-bd"/>
</dbReference>
<keyword evidence="3" id="KW-1133">Transmembrane helix</keyword>